<keyword evidence="8" id="KW-0560">Oxidoreductase</keyword>
<dbReference type="InterPro" id="IPR012000">
    <property type="entry name" value="Thiamin_PyroP_enz_cen_dom"/>
</dbReference>
<dbReference type="PANTHER" id="PTHR42981">
    <property type="entry name" value="PYRUVATE DEHYDROGENASE [UBIQUINONE]"/>
    <property type="match status" value="1"/>
</dbReference>
<evidence type="ECO:0000259" key="5">
    <source>
        <dbReference type="Pfam" id="PF00205"/>
    </source>
</evidence>
<dbReference type="Pfam" id="PF00205">
    <property type="entry name" value="TPP_enzyme_M"/>
    <property type="match status" value="1"/>
</dbReference>
<dbReference type="InterPro" id="IPR047212">
    <property type="entry name" value="TPP_POXB-like"/>
</dbReference>
<dbReference type="PROSITE" id="PS00187">
    <property type="entry name" value="TPP_ENZYMES"/>
    <property type="match status" value="1"/>
</dbReference>
<dbReference type="Proteomes" id="UP000003531">
    <property type="component" value="Unassembled WGS sequence"/>
</dbReference>
<dbReference type="Gene3D" id="3.40.50.1220">
    <property type="entry name" value="TPP-binding domain"/>
    <property type="match status" value="1"/>
</dbReference>
<dbReference type="InterPro" id="IPR029035">
    <property type="entry name" value="DHS-like_NAD/FAD-binding_dom"/>
</dbReference>
<comment type="similarity">
    <text evidence="1 4">Belongs to the TPP enzyme family.</text>
</comment>
<evidence type="ECO:0000256" key="3">
    <source>
        <dbReference type="NCBIfam" id="TIGR02720"/>
    </source>
</evidence>
<reference evidence="8 9" key="1">
    <citation type="submission" date="2009-01" db="EMBL/GenBank/DDBJ databases">
        <authorList>
            <person name="Qin X."/>
            <person name="Bachman B."/>
            <person name="Battles P."/>
            <person name="Bell A."/>
            <person name="Bess C."/>
            <person name="Bickham C."/>
            <person name="Chaboub L."/>
            <person name="Chen D."/>
            <person name="Coyle M."/>
            <person name="Deiros D.R."/>
            <person name="Dinh H."/>
            <person name="Forbes L."/>
            <person name="Fowler G."/>
            <person name="Francisco L."/>
            <person name="Fu Q."/>
            <person name="Gubbala S."/>
            <person name="Hale W."/>
            <person name="Han Y."/>
            <person name="Hemphill L."/>
            <person name="Highlander S.K."/>
            <person name="Hirani K."/>
            <person name="Hogues M."/>
            <person name="Jackson L."/>
            <person name="Jakkamsetti A."/>
            <person name="Javaid M."/>
            <person name="Jiang H."/>
            <person name="Korchina V."/>
            <person name="Kovar C."/>
            <person name="Lara F."/>
            <person name="Lee S."/>
            <person name="Mata R."/>
            <person name="Mathew T."/>
            <person name="Moen C."/>
            <person name="Morales K."/>
            <person name="Munidasa M."/>
            <person name="Nazareth L."/>
            <person name="Ngo R."/>
            <person name="Nguyen L."/>
            <person name="Okwuonu G."/>
            <person name="Ongeri F."/>
            <person name="Patil S."/>
            <person name="Petrosino J."/>
            <person name="Pham C."/>
            <person name="Pham P."/>
            <person name="Pu L.-L."/>
            <person name="Puazo M."/>
            <person name="Raj R."/>
            <person name="Reid J."/>
            <person name="Rouhana J."/>
            <person name="Saada N."/>
            <person name="Shang Y."/>
            <person name="Simmons D."/>
            <person name="Thornton R."/>
            <person name="Warren J."/>
            <person name="Weissenberger G."/>
            <person name="Zhang J."/>
            <person name="Zhang L."/>
            <person name="Zhou C."/>
            <person name="Zhu D."/>
            <person name="Muzny D."/>
            <person name="Worley K."/>
            <person name="Gibbs R."/>
        </authorList>
    </citation>
    <scope>NUCLEOTIDE SEQUENCE [LARGE SCALE GENOMIC DNA]</scope>
    <source>
        <strain evidence="8 9">ATCC 11741</strain>
    </source>
</reference>
<evidence type="ECO:0000313" key="9">
    <source>
        <dbReference type="Proteomes" id="UP000003531"/>
    </source>
</evidence>
<dbReference type="GO" id="GO:0000287">
    <property type="term" value="F:magnesium ion binding"/>
    <property type="evidence" value="ECO:0007669"/>
    <property type="project" value="InterPro"/>
</dbReference>
<dbReference type="GO" id="GO:0047112">
    <property type="term" value="F:pyruvate oxidase activity"/>
    <property type="evidence" value="ECO:0007669"/>
    <property type="project" value="UniProtKB-UniRule"/>
</dbReference>
<comment type="caution">
    <text evidence="8">The sequence shown here is derived from an EMBL/GenBank/DDBJ whole genome shotgun (WGS) entry which is preliminary data.</text>
</comment>
<dbReference type="InterPro" id="IPR014092">
    <property type="entry name" value="Pyruvate_oxidase"/>
</dbReference>
<dbReference type="InterPro" id="IPR047210">
    <property type="entry name" value="TPP_PYR_POXB-like"/>
</dbReference>
<evidence type="ECO:0000259" key="7">
    <source>
        <dbReference type="Pfam" id="PF02776"/>
    </source>
</evidence>
<gene>
    <name evidence="8" type="primary">spxB</name>
    <name evidence="8" type="ORF">HMPREF0545_1085</name>
</gene>
<evidence type="ECO:0000256" key="1">
    <source>
        <dbReference type="ARBA" id="ARBA00007812"/>
    </source>
</evidence>
<feature type="domain" description="Thiamine pyrophosphate enzyme N-terminal TPP-binding" evidence="7">
    <location>
        <begin position="15"/>
        <end position="124"/>
    </location>
</feature>
<dbReference type="EC" id="1.2.3.3" evidence="3"/>
<evidence type="ECO:0000259" key="6">
    <source>
        <dbReference type="Pfam" id="PF02775"/>
    </source>
</evidence>
<dbReference type="CDD" id="cd07039">
    <property type="entry name" value="TPP_PYR_POX"/>
    <property type="match status" value="1"/>
</dbReference>
<dbReference type="GO" id="GO:0030976">
    <property type="term" value="F:thiamine pyrophosphate binding"/>
    <property type="evidence" value="ECO:0007669"/>
    <property type="project" value="InterPro"/>
</dbReference>
<evidence type="ECO:0000256" key="2">
    <source>
        <dbReference type="ARBA" id="ARBA00023052"/>
    </source>
</evidence>
<dbReference type="CDD" id="cd02014">
    <property type="entry name" value="TPP_POX"/>
    <property type="match status" value="1"/>
</dbReference>
<organism evidence="8 9">
    <name type="scientific">Ligilactobacillus salivarius DSM 20555 = ATCC 11741</name>
    <dbReference type="NCBI Taxonomy" id="1423799"/>
    <lineage>
        <taxon>Bacteria</taxon>
        <taxon>Bacillati</taxon>
        <taxon>Bacillota</taxon>
        <taxon>Bacilli</taxon>
        <taxon>Lactobacillales</taxon>
        <taxon>Lactobacillaceae</taxon>
        <taxon>Ligilactobacillus</taxon>
    </lineage>
</organism>
<keyword evidence="8" id="KW-0670">Pyruvate</keyword>
<accession>C2EHG3</accession>
<evidence type="ECO:0000313" key="8">
    <source>
        <dbReference type="EMBL" id="EEJ74154.1"/>
    </source>
</evidence>
<dbReference type="EMBL" id="ACGT01000007">
    <property type="protein sequence ID" value="EEJ74154.1"/>
    <property type="molecule type" value="Genomic_DNA"/>
</dbReference>
<dbReference type="AlphaFoldDB" id="C2EHG3"/>
<dbReference type="PANTHER" id="PTHR42981:SF2">
    <property type="entry name" value="PYRUVATE DEHYDROGENASE [UBIQUINONE]"/>
    <property type="match status" value="1"/>
</dbReference>
<dbReference type="InterPro" id="IPR000399">
    <property type="entry name" value="TPP-bd_CS"/>
</dbReference>
<dbReference type="InterPro" id="IPR047211">
    <property type="entry name" value="POXB-like"/>
</dbReference>
<feature type="domain" description="Thiamine pyrophosphate enzyme central" evidence="5">
    <location>
        <begin position="202"/>
        <end position="330"/>
    </location>
</feature>
<evidence type="ECO:0000256" key="4">
    <source>
        <dbReference type="RuleBase" id="RU362132"/>
    </source>
</evidence>
<dbReference type="NCBIfam" id="TIGR02720">
    <property type="entry name" value="pyruv_oxi_spxB"/>
    <property type="match status" value="1"/>
</dbReference>
<dbReference type="SUPFAM" id="SSF52467">
    <property type="entry name" value="DHS-like NAD/FAD-binding domain"/>
    <property type="match status" value="1"/>
</dbReference>
<dbReference type="InterPro" id="IPR012001">
    <property type="entry name" value="Thiamin_PyroP_enz_TPP-bd_dom"/>
</dbReference>
<feature type="domain" description="Thiamine pyrophosphate enzyme TPP-binding" evidence="6">
    <location>
        <begin position="392"/>
        <end position="541"/>
    </location>
</feature>
<dbReference type="HOGENOM" id="CLU_013748_3_0_9"/>
<dbReference type="Gene3D" id="3.40.50.970">
    <property type="match status" value="2"/>
</dbReference>
<name>C2EHG3_9LACO</name>
<sequence>MEVLFMTEKKIAASVAMLKVLEAWGVKDVYGYPGGSFNSTMKALDIEKENINYIQVRHEQVGALAAAAHAKLTGQIGVTFGSAGPGAVNLLNGLYDAKEDHAPVLALVGQVPHTNMNYDYFQEFPEVPMFQDVAVYDRIVMTPESLPYVVDKAIREAYKNKGVAVVVIPNDFGYVEIPDVDYASTTILDKAEPKPAPTDEEVDKFLELVKNAKRPIFHVGSGIKENADKLIELSRKLQIPVTITGLAKGSVPDDYEGNLGTLNRAASKAADEAFATADLVIALGADFPFANLVYRTHDFKFVQIDNDRSHFGRHHFLDLGIWSDSGEFLAKALERSETAPESAFFKASVAAMKDWKKYLNKLMHKEEGPLSFEQVYREINRIAEENAVFGIDTGDNIINSFRFLDFKGDKKWTISALFATMGYGVPAAIAGQLAYPDRQVFNISGDGAFSMVMQDLLTEVKYNLPVINIVTSNQTLNFIKSEQDDIFEMNHSGIDLVDADYAKIAEGMGVKGITVKTLEKLPAAFDEALATTKAGRPVLIDAKITDKRGIPVEELELHVEDGKFVETISAGYQATHAEKTVEDFFASYDGAELKPLTAYFEEYGVEA</sequence>
<keyword evidence="2 4" id="KW-0786">Thiamine pyrophosphate</keyword>
<proteinExistence type="inferred from homology"/>
<protein>
    <recommendedName>
        <fullName evidence="3">Pyruvate oxidase</fullName>
        <ecNumber evidence="3">1.2.3.3</ecNumber>
    </recommendedName>
</protein>
<dbReference type="InterPro" id="IPR011766">
    <property type="entry name" value="TPP_enzyme_TPP-bd"/>
</dbReference>
<dbReference type="SUPFAM" id="SSF52518">
    <property type="entry name" value="Thiamin diphosphate-binding fold (THDP-binding)"/>
    <property type="match status" value="2"/>
</dbReference>
<dbReference type="InterPro" id="IPR029061">
    <property type="entry name" value="THDP-binding"/>
</dbReference>
<dbReference type="Pfam" id="PF02776">
    <property type="entry name" value="TPP_enzyme_N"/>
    <property type="match status" value="1"/>
</dbReference>
<dbReference type="Pfam" id="PF02775">
    <property type="entry name" value="TPP_enzyme_C"/>
    <property type="match status" value="1"/>
</dbReference>